<dbReference type="EMBL" id="SRJF01000001">
    <property type="protein sequence ID" value="TGA80780.1"/>
    <property type="molecule type" value="Genomic_DNA"/>
</dbReference>
<dbReference type="InterPro" id="IPR051908">
    <property type="entry name" value="Ribosomal_N-acetyltransferase"/>
</dbReference>
<organism evidence="2 3">
    <name type="scientific">Staphylococcus croceilyticus</name>
    <dbReference type="NCBI Taxonomy" id="319942"/>
    <lineage>
        <taxon>Bacteria</taxon>
        <taxon>Bacillati</taxon>
        <taxon>Bacillota</taxon>
        <taxon>Bacilli</taxon>
        <taxon>Bacillales</taxon>
        <taxon>Staphylococcaceae</taxon>
        <taxon>Staphylococcus</taxon>
    </lineage>
</organism>
<name>A0ABY2KJY6_9STAP</name>
<dbReference type="Proteomes" id="UP000298482">
    <property type="component" value="Unassembled WGS sequence"/>
</dbReference>
<dbReference type="Gene3D" id="3.40.630.30">
    <property type="match status" value="1"/>
</dbReference>
<dbReference type="RefSeq" id="WP_103329498.1">
    <property type="nucleotide sequence ID" value="NZ_PPRD01000061.1"/>
</dbReference>
<dbReference type="PANTHER" id="PTHR43441">
    <property type="entry name" value="RIBOSOMAL-PROTEIN-SERINE ACETYLTRANSFERASE"/>
    <property type="match status" value="1"/>
</dbReference>
<dbReference type="Pfam" id="PF13302">
    <property type="entry name" value="Acetyltransf_3"/>
    <property type="match status" value="1"/>
</dbReference>
<dbReference type="InterPro" id="IPR016181">
    <property type="entry name" value="Acyl_CoA_acyltransferase"/>
</dbReference>
<reference evidence="2 3" key="1">
    <citation type="submission" date="2019-04" db="EMBL/GenBank/DDBJ databases">
        <title>Genomic characterization of Staphylococcus petrasii strains.</title>
        <authorList>
            <person name="Vrbovska V."/>
            <person name="Kovarovic V."/>
            <person name="Maslanova I."/>
            <person name="Indrakova A."/>
            <person name="Petras P."/>
            <person name="Sedo O."/>
            <person name="Svec P."/>
            <person name="Fisarova L."/>
            <person name="Sedlacek I."/>
            <person name="Doskar J."/>
            <person name="Pantucek R."/>
        </authorList>
    </citation>
    <scope>NUCLEOTIDE SEQUENCE [LARGE SCALE GENOMIC DNA]</scope>
    <source>
        <strain evidence="2 3">CCM 8421</strain>
    </source>
</reference>
<dbReference type="InterPro" id="IPR000182">
    <property type="entry name" value="GNAT_dom"/>
</dbReference>
<protein>
    <submittedName>
        <fullName evidence="2">N-acetyltransferase</fullName>
    </submittedName>
</protein>
<evidence type="ECO:0000313" key="3">
    <source>
        <dbReference type="Proteomes" id="UP000298482"/>
    </source>
</evidence>
<feature type="domain" description="N-acetyltransferase" evidence="1">
    <location>
        <begin position="35"/>
        <end position="173"/>
    </location>
</feature>
<dbReference type="PANTHER" id="PTHR43441:SF2">
    <property type="entry name" value="FAMILY ACETYLTRANSFERASE, PUTATIVE (AFU_ORTHOLOGUE AFUA_7G00850)-RELATED"/>
    <property type="match status" value="1"/>
</dbReference>
<accession>A0ABY2KJY6</accession>
<proteinExistence type="predicted"/>
<sequence>MRVNEFKQPIGETLDNYVVPSFPDAQTLEGRYGTLTKLSINHTNYLYDVLCDDESRKNWTYLYEGPFDNKTTFEDYIRQLINSKDKYFFTIKDNTQQQPLGILALMRINPEHGSIEVGNIIYSNQLKKTRVGTEVQYLLAKYVFETLSYRRYEWKCDNLNTPSKHAAQRFGFTFEGVFRHSNICKGRNRDTAWFSMLDNEWPSVKTRFEQWLEPDNFDEKGHQIKHLSDFS</sequence>
<dbReference type="SUPFAM" id="SSF55729">
    <property type="entry name" value="Acyl-CoA N-acyltransferases (Nat)"/>
    <property type="match status" value="1"/>
</dbReference>
<comment type="caution">
    <text evidence="2">The sequence shown here is derived from an EMBL/GenBank/DDBJ whole genome shotgun (WGS) entry which is preliminary data.</text>
</comment>
<gene>
    <name evidence="2" type="ORF">E2556_00120</name>
</gene>
<evidence type="ECO:0000313" key="2">
    <source>
        <dbReference type="EMBL" id="TGA80780.1"/>
    </source>
</evidence>
<evidence type="ECO:0000259" key="1">
    <source>
        <dbReference type="Pfam" id="PF13302"/>
    </source>
</evidence>
<keyword evidence="3" id="KW-1185">Reference proteome</keyword>